<reference evidence="1" key="1">
    <citation type="submission" date="2012-09" db="EMBL/GenBank/DDBJ databases">
        <title>Genome Sequence of alkane-degrading Bacterium Alcanivorax balearicus MACL04.</title>
        <authorList>
            <person name="Lai Q."/>
            <person name="Shao Z."/>
        </authorList>
    </citation>
    <scope>NUCLEOTIDE SEQUENCE</scope>
    <source>
        <strain evidence="1">MACL04</strain>
    </source>
</reference>
<organism evidence="1 2">
    <name type="scientific">Alloalcanivorax balearicus MACL04</name>
    <dbReference type="NCBI Taxonomy" id="1177182"/>
    <lineage>
        <taxon>Bacteria</taxon>
        <taxon>Pseudomonadati</taxon>
        <taxon>Pseudomonadota</taxon>
        <taxon>Gammaproteobacteria</taxon>
        <taxon>Oceanospirillales</taxon>
        <taxon>Alcanivoracaceae</taxon>
        <taxon>Alloalcanivorax</taxon>
    </lineage>
</organism>
<keyword evidence="2" id="KW-1185">Reference proteome</keyword>
<evidence type="ECO:0008006" key="3">
    <source>
        <dbReference type="Google" id="ProtNLM"/>
    </source>
</evidence>
<protein>
    <recommendedName>
        <fullName evidence="3">Holin</fullName>
    </recommendedName>
</protein>
<dbReference type="RefSeq" id="WP_262460782.1">
    <property type="nucleotide sequence ID" value="NZ_ARXS01000013.1"/>
</dbReference>
<proteinExistence type="predicted"/>
<evidence type="ECO:0000313" key="2">
    <source>
        <dbReference type="Proteomes" id="UP001064106"/>
    </source>
</evidence>
<sequence length="119" mass="12673">MGKHGEIIKSMLEMMCFSMLLGISSVYGFMGMTAEMGLAILAGSIGLAFSNIDKIARFKGAGFEAEMCKKIMHIPTGVVHKVTKGGVTACGVDTKNNPECWIPSSEEITCSSDGCKNNE</sequence>
<name>A0ABT2R085_9GAMM</name>
<evidence type="ECO:0000313" key="1">
    <source>
        <dbReference type="EMBL" id="MCU5783190.1"/>
    </source>
</evidence>
<dbReference type="Proteomes" id="UP001064106">
    <property type="component" value="Unassembled WGS sequence"/>
</dbReference>
<accession>A0ABT2R085</accession>
<gene>
    <name evidence="1" type="ORF">MA04_02490</name>
</gene>
<dbReference type="EMBL" id="ARXS01000013">
    <property type="protein sequence ID" value="MCU5783190.1"/>
    <property type="molecule type" value="Genomic_DNA"/>
</dbReference>
<comment type="caution">
    <text evidence="1">The sequence shown here is derived from an EMBL/GenBank/DDBJ whole genome shotgun (WGS) entry which is preliminary data.</text>
</comment>